<evidence type="ECO:0000313" key="3">
    <source>
        <dbReference type="Proteomes" id="UP000561369"/>
    </source>
</evidence>
<dbReference type="AlphaFoldDB" id="A0A7Y8GGD4"/>
<proteinExistence type="predicted"/>
<sequence>MIEIYSSRIGVKEGDCVPLESHQVTEPISLAGWLSAHAKGFDISAVHPICIEVEGAAVPVARWQETMVDHTTDVKIFPEARASAAVVAAWAAVALAAISIVMVLTMPKAKTSKQQQGDDLDAATATGNRAKLNSPIREVLGMAKVYPDLLVPPVSRFVNKRMMVTTLAMSVGRGRYSIPPSTIKIGDTPVAAFGSDVNYAIYESGASLLGDSRARNWYRATEVGGTNAGTAGLDLSSTAPSQSAALADSMLISGNTVSLLGNSPRFPEEWAEGTVVRLVTPDSFTVTTAGSYSRIAGALTDLAPFVGMKVTLGSDSEIDLTVASVLPYVAPVPGIGGAPSTVTASASPSTYDFSAGAVVWSVTFQGVTKTISLNANYANMSGLLSIITSQLSGSGLVAQDNSGRIRLVEPLSPYKGGTISQSSAPVPIFGSGPTYTVGTASTGGTPEQLTSVTLSYDNGTPFSGVAAGQQRLSIAYRGYRYQVVSVSGLTATVKRITDAGGVDSSWGGFTARTLLDFSMSGSGGASNWIGSFMGCPENELATQAEYDVFLSQGLCYYSKSGNIKTLTKSIEVRWRDAALGGAWTTIAHTYTDATPDQIGFTHGVVFPYPLRPEFQMRRVQPVEGGQVRDAIQWYGLRTLLPDPGSYEGITVITMDIRGGDRLSAQSEREVSCVPTRIYESAPPRSIKGAALHVCEGLGIDESLIDMDALSAVDQDYWTPRSELYDMSHEKPTAVREVLQGIFTAGMSHLSSGNGLLSVKREGLQPPRGVITPHEMTSELTSSFTAPSPDDFDGVDVEYIDQYTNRKETVQCRLPGSLGLKVDKIQLDGVSDKTRAWRIGMRQLRKYQFSRWGYSVDTEMDALVFDDIDHITLADDIPNTTSSALIVAVEAFEGQYLLTLSEEMDWTMVAPRAVIRRHDGTVTSLFEPKDAGFHQVLVPLTAVDFDIVTDLSIEPARFLFGPSEQVGYPVMITEITPNQDGSCAVTATEYSPVFYADDDNYPPAAA</sequence>
<evidence type="ECO:0000256" key="1">
    <source>
        <dbReference type="SAM" id="Phobius"/>
    </source>
</evidence>
<comment type="caution">
    <text evidence="2">The sequence shown here is derived from an EMBL/GenBank/DDBJ whole genome shotgun (WGS) entry which is preliminary data.</text>
</comment>
<dbReference type="Proteomes" id="UP000561369">
    <property type="component" value="Unassembled WGS sequence"/>
</dbReference>
<feature type="transmembrane region" description="Helical" evidence="1">
    <location>
        <begin position="84"/>
        <end position="106"/>
    </location>
</feature>
<protein>
    <recommendedName>
        <fullName evidence="4">Tip attachment protein J domain-containing protein</fullName>
    </recommendedName>
</protein>
<evidence type="ECO:0000313" key="2">
    <source>
        <dbReference type="EMBL" id="NWF10186.1"/>
    </source>
</evidence>
<keyword evidence="1" id="KW-1133">Transmembrane helix</keyword>
<dbReference type="NCBIfam" id="NF040662">
    <property type="entry name" value="attach_TipJ_rel"/>
    <property type="match status" value="1"/>
</dbReference>
<evidence type="ECO:0008006" key="4">
    <source>
        <dbReference type="Google" id="ProtNLM"/>
    </source>
</evidence>
<dbReference type="RefSeq" id="WP_177024733.1">
    <property type="nucleotide sequence ID" value="NZ_JACAQV010000021.1"/>
</dbReference>
<dbReference type="EMBL" id="JACAQV010000021">
    <property type="protein sequence ID" value="NWF10186.1"/>
    <property type="molecule type" value="Genomic_DNA"/>
</dbReference>
<reference evidence="2 3" key="1">
    <citation type="submission" date="2020-04" db="EMBL/GenBank/DDBJ databases">
        <title>Molecular characterization of pseudomonads from Agaricus bisporus reveal novel blotch 2 pathogens in Western Europe.</title>
        <authorList>
            <person name="Taparia T."/>
            <person name="Krijger M."/>
            <person name="Haynes E."/>
            <person name="Elpinstone J.G."/>
            <person name="Noble R."/>
            <person name="Van Der Wolf J."/>
        </authorList>
    </citation>
    <scope>NUCLEOTIDE SEQUENCE [LARGE SCALE GENOMIC DNA]</scope>
    <source>
        <strain evidence="2 3">IPO3765</strain>
    </source>
</reference>
<organism evidence="2 3">
    <name type="scientific">Pseudomonas salomonii</name>
    <dbReference type="NCBI Taxonomy" id="191391"/>
    <lineage>
        <taxon>Bacteria</taxon>
        <taxon>Pseudomonadati</taxon>
        <taxon>Pseudomonadota</taxon>
        <taxon>Gammaproteobacteria</taxon>
        <taxon>Pseudomonadales</taxon>
        <taxon>Pseudomonadaceae</taxon>
        <taxon>Pseudomonas</taxon>
    </lineage>
</organism>
<keyword evidence="1" id="KW-0472">Membrane</keyword>
<name>A0A7Y8GGD4_9PSED</name>
<gene>
    <name evidence="2" type="ORF">HX810_21150</name>
</gene>
<keyword evidence="1" id="KW-0812">Transmembrane</keyword>
<accession>A0A7Y8GGD4</accession>